<dbReference type="Proteomes" id="UP000673821">
    <property type="component" value="Unassembled WGS sequence"/>
</dbReference>
<name>A0ABN7KUI8_9BURK</name>
<sequence>MRDDAMLRNVAVVHAMHVTHLVRFMQMHTRLPSPAYCHRRIPCCPGFAQFPLQVLVQFRSSSSSLNRPWLP</sequence>
<evidence type="ECO:0000313" key="1">
    <source>
        <dbReference type="EMBL" id="CAE6706849.1"/>
    </source>
</evidence>
<evidence type="ECO:0000313" key="2">
    <source>
        <dbReference type="Proteomes" id="UP000673821"/>
    </source>
</evidence>
<comment type="caution">
    <text evidence="1">The sequence shown here is derived from an EMBL/GenBank/DDBJ whole genome shotgun (WGS) entry which is preliminary data.</text>
</comment>
<dbReference type="EMBL" id="CAJNBH010000002">
    <property type="protein sequence ID" value="CAE6706849.1"/>
    <property type="molecule type" value="Genomic_DNA"/>
</dbReference>
<organism evidence="1 2">
    <name type="scientific">Paraburkholderia nemoris</name>
    <dbReference type="NCBI Taxonomy" id="2793076"/>
    <lineage>
        <taxon>Bacteria</taxon>
        <taxon>Pseudomonadati</taxon>
        <taxon>Pseudomonadota</taxon>
        <taxon>Betaproteobacteria</taxon>
        <taxon>Burkholderiales</taxon>
        <taxon>Burkholderiaceae</taxon>
        <taxon>Paraburkholderia</taxon>
    </lineage>
</organism>
<accession>A0ABN7KUI8</accession>
<reference evidence="1 2" key="1">
    <citation type="submission" date="2021-02" db="EMBL/GenBank/DDBJ databases">
        <authorList>
            <person name="Vanwijnsberghe S."/>
        </authorList>
    </citation>
    <scope>NUCLEOTIDE SEQUENCE [LARGE SCALE GENOMIC DNA]</scope>
    <source>
        <strain evidence="1 2">R-69776</strain>
    </source>
</reference>
<proteinExistence type="predicted"/>
<keyword evidence="2" id="KW-1185">Reference proteome</keyword>
<protein>
    <submittedName>
        <fullName evidence="1">Uncharacterized protein</fullName>
    </submittedName>
</protein>
<gene>
    <name evidence="1" type="ORF">R69776_00908</name>
</gene>